<dbReference type="GO" id="GO:0004375">
    <property type="term" value="F:glycine dehydrogenase (decarboxylating) activity"/>
    <property type="evidence" value="ECO:0007669"/>
    <property type="project" value="UniProtKB-EC"/>
</dbReference>
<dbReference type="Gene3D" id="3.40.640.10">
    <property type="entry name" value="Type I PLP-dependent aspartate aminotransferase-like (Major domain)"/>
    <property type="match status" value="1"/>
</dbReference>
<dbReference type="InterPro" id="IPR020581">
    <property type="entry name" value="GDC_P"/>
</dbReference>
<dbReference type="InterPro" id="IPR015422">
    <property type="entry name" value="PyrdxlP-dep_Trfase_small"/>
</dbReference>
<evidence type="ECO:0000313" key="7">
    <source>
        <dbReference type="Proteomes" id="UP000231019"/>
    </source>
</evidence>
<gene>
    <name evidence="4" type="primary">gcvPA</name>
    <name evidence="6" type="ORF">COW36_19785</name>
</gene>
<dbReference type="CDD" id="cd00613">
    <property type="entry name" value="GDC-P"/>
    <property type="match status" value="1"/>
</dbReference>
<dbReference type="AlphaFoldDB" id="A0A2M7FZQ2"/>
<dbReference type="InterPro" id="IPR015424">
    <property type="entry name" value="PyrdxlP-dep_Trfase"/>
</dbReference>
<dbReference type="HAMAP" id="MF_00712">
    <property type="entry name" value="GcvPA"/>
    <property type="match status" value="1"/>
</dbReference>
<dbReference type="Pfam" id="PF02347">
    <property type="entry name" value="GDC-P"/>
    <property type="match status" value="1"/>
</dbReference>
<comment type="function">
    <text evidence="1 4">The glycine cleavage system catalyzes the degradation of glycine. The P protein binds the alpha-amino group of glycine through its pyridoxal phosphate cofactor; CO(2) is released and the remaining methylamine moiety is then transferred to the lipoamide cofactor of the H protein.</text>
</comment>
<evidence type="ECO:0000259" key="5">
    <source>
        <dbReference type="Pfam" id="PF02347"/>
    </source>
</evidence>
<reference evidence="6 7" key="1">
    <citation type="submission" date="2017-09" db="EMBL/GenBank/DDBJ databases">
        <title>Depth-based differentiation of microbial function through sediment-hosted aquifers and enrichment of novel symbionts in the deep terrestrial subsurface.</title>
        <authorList>
            <person name="Probst A.J."/>
            <person name="Ladd B."/>
            <person name="Jarett J.K."/>
            <person name="Geller-Mcgrath D.E."/>
            <person name="Sieber C.M."/>
            <person name="Emerson J.B."/>
            <person name="Anantharaman K."/>
            <person name="Thomas B.C."/>
            <person name="Malmstrom R."/>
            <person name="Stieglmeier M."/>
            <person name="Klingl A."/>
            <person name="Woyke T."/>
            <person name="Ryan C.M."/>
            <person name="Banfield J.F."/>
        </authorList>
    </citation>
    <scope>NUCLEOTIDE SEQUENCE [LARGE SCALE GENOMIC DNA]</scope>
    <source>
        <strain evidence="6">CG17_big_fil_post_rev_8_21_14_2_50_48_46</strain>
    </source>
</reference>
<evidence type="ECO:0000313" key="6">
    <source>
        <dbReference type="EMBL" id="PIW14892.1"/>
    </source>
</evidence>
<dbReference type="PANTHER" id="PTHR42806:SF1">
    <property type="entry name" value="GLYCINE DEHYDROGENASE (DECARBOXYLATING)"/>
    <property type="match status" value="1"/>
</dbReference>
<sequence length="447" mass="49264">MSQHSYLAHTADERTAMLESLGFTTQAELFSSIPESLQQFDLKLPPALSELELLQELETLQKQNQPVQISFLGGGAYHHFIPAALDTLVSRSEFLTAYTPYQAEVSQGTLQVIYEFQSLLCTLTGMEIANASSYEGATATAEAMMMAHRLTRRNHILVSAALHPEYREVLKTYADATGLTLETSALQGFQTQSESFQSETEPAALVVQYPNFFGELENLQALANWVHQRKGLLIVVMADPTVLGVLEAPGNLGADIVCGEAQSFGNTLSLGGPYLGFLTAREAHLRQMPGRLCGLAQDQAGKRAFTLVLQTREQHIRRERATSNICTNQGLMALAATVWLSLLGKAGLQELASLCLKQAHHLAKRIAELPGFEVVNSGPFFHEFVVKSTEPIETLFARLKKAHVLPGLRLQTWYPELENHFLVTVTEMNRPADLDHFIDLLAQVSSS</sequence>
<proteinExistence type="inferred from homology"/>
<comment type="similarity">
    <text evidence="4">Belongs to the GcvP family. N-terminal subunit subfamily.</text>
</comment>
<dbReference type="InterPro" id="IPR023010">
    <property type="entry name" value="GcvPA"/>
</dbReference>
<evidence type="ECO:0000256" key="3">
    <source>
        <dbReference type="ARBA" id="ARBA00049026"/>
    </source>
</evidence>
<dbReference type="Gene3D" id="3.90.1150.10">
    <property type="entry name" value="Aspartate Aminotransferase, domain 1"/>
    <property type="match status" value="1"/>
</dbReference>
<accession>A0A2M7FZQ2</accession>
<dbReference type="InterPro" id="IPR049315">
    <property type="entry name" value="GDC-P_N"/>
</dbReference>
<dbReference type="Proteomes" id="UP000231019">
    <property type="component" value="Unassembled WGS sequence"/>
</dbReference>
<dbReference type="EC" id="1.4.4.2" evidence="4"/>
<organism evidence="6 7">
    <name type="scientific">bacterium (Candidatus Blackallbacteria) CG17_big_fil_post_rev_8_21_14_2_50_48_46</name>
    <dbReference type="NCBI Taxonomy" id="2014261"/>
    <lineage>
        <taxon>Bacteria</taxon>
        <taxon>Candidatus Blackallbacteria</taxon>
    </lineage>
</organism>
<comment type="caution">
    <text evidence="6">The sequence shown here is derived from an EMBL/GenBank/DDBJ whole genome shotgun (WGS) entry which is preliminary data.</text>
</comment>
<protein>
    <recommendedName>
        <fullName evidence="4">Probable glycine dehydrogenase (decarboxylating) subunit 1</fullName>
        <ecNumber evidence="4">1.4.4.2</ecNumber>
    </recommendedName>
    <alternativeName>
        <fullName evidence="4">Glycine cleavage system P-protein subunit 1</fullName>
    </alternativeName>
    <alternativeName>
        <fullName evidence="4">Glycine decarboxylase subunit 1</fullName>
    </alternativeName>
    <alternativeName>
        <fullName evidence="4">Glycine dehydrogenase (aminomethyl-transferring) subunit 1</fullName>
    </alternativeName>
</protein>
<evidence type="ECO:0000256" key="1">
    <source>
        <dbReference type="ARBA" id="ARBA00003788"/>
    </source>
</evidence>
<dbReference type="PANTHER" id="PTHR42806">
    <property type="entry name" value="GLYCINE CLEAVAGE SYSTEM P-PROTEIN"/>
    <property type="match status" value="1"/>
</dbReference>
<dbReference type="GO" id="GO:0009116">
    <property type="term" value="P:nucleoside metabolic process"/>
    <property type="evidence" value="ECO:0007669"/>
    <property type="project" value="InterPro"/>
</dbReference>
<comment type="catalytic activity">
    <reaction evidence="3 4">
        <text>N(6)-[(R)-lipoyl]-L-lysyl-[glycine-cleavage complex H protein] + glycine + H(+) = N(6)-[(R)-S(8)-aminomethyldihydrolipoyl]-L-lysyl-[glycine-cleavage complex H protein] + CO2</text>
        <dbReference type="Rhea" id="RHEA:24304"/>
        <dbReference type="Rhea" id="RHEA-COMP:10494"/>
        <dbReference type="Rhea" id="RHEA-COMP:10495"/>
        <dbReference type="ChEBI" id="CHEBI:15378"/>
        <dbReference type="ChEBI" id="CHEBI:16526"/>
        <dbReference type="ChEBI" id="CHEBI:57305"/>
        <dbReference type="ChEBI" id="CHEBI:83099"/>
        <dbReference type="ChEBI" id="CHEBI:83143"/>
        <dbReference type="EC" id="1.4.4.2"/>
    </reaction>
</comment>
<evidence type="ECO:0000256" key="2">
    <source>
        <dbReference type="ARBA" id="ARBA00023002"/>
    </source>
</evidence>
<dbReference type="NCBIfam" id="NF001696">
    <property type="entry name" value="PRK00451.1"/>
    <property type="match status" value="1"/>
</dbReference>
<dbReference type="PIRSF" id="PIRSF006815">
    <property type="entry name" value="GcvPA"/>
    <property type="match status" value="1"/>
</dbReference>
<keyword evidence="2 4" id="KW-0560">Oxidoreductase</keyword>
<dbReference type="GO" id="GO:0019464">
    <property type="term" value="P:glycine decarboxylation via glycine cleavage system"/>
    <property type="evidence" value="ECO:0007669"/>
    <property type="project" value="UniProtKB-UniRule"/>
</dbReference>
<dbReference type="InterPro" id="IPR015421">
    <property type="entry name" value="PyrdxlP-dep_Trfase_major"/>
</dbReference>
<feature type="domain" description="Glycine cleavage system P-protein N-terminal" evidence="5">
    <location>
        <begin position="5"/>
        <end position="440"/>
    </location>
</feature>
<name>A0A2M7FZQ2_9BACT</name>
<dbReference type="SUPFAM" id="SSF53383">
    <property type="entry name" value="PLP-dependent transferases"/>
    <property type="match status" value="1"/>
</dbReference>
<comment type="subunit">
    <text evidence="4">The glycine cleavage system is composed of four proteins: P, T, L and H. In this organism, the P 'protein' is a heterodimer of two subunits.</text>
</comment>
<evidence type="ECO:0000256" key="4">
    <source>
        <dbReference type="HAMAP-Rule" id="MF_00712"/>
    </source>
</evidence>
<dbReference type="EMBL" id="PFFQ01000055">
    <property type="protein sequence ID" value="PIW14892.1"/>
    <property type="molecule type" value="Genomic_DNA"/>
</dbReference>